<keyword evidence="2" id="KW-1133">Transmembrane helix</keyword>
<feature type="transmembrane region" description="Helical" evidence="2">
    <location>
        <begin position="60"/>
        <end position="78"/>
    </location>
</feature>
<feature type="compositionally biased region" description="Polar residues" evidence="1">
    <location>
        <begin position="175"/>
        <end position="184"/>
    </location>
</feature>
<gene>
    <name evidence="3" type="ORF">GCM10012287_54700</name>
</gene>
<evidence type="ECO:0000256" key="2">
    <source>
        <dbReference type="SAM" id="Phobius"/>
    </source>
</evidence>
<dbReference type="RefSeq" id="WP_189039873.1">
    <property type="nucleotide sequence ID" value="NZ_BMMP01000026.1"/>
</dbReference>
<feature type="compositionally biased region" description="Basic and acidic residues" evidence="1">
    <location>
        <begin position="204"/>
        <end position="217"/>
    </location>
</feature>
<reference evidence="4" key="1">
    <citation type="journal article" date="2019" name="Int. J. Syst. Evol. Microbiol.">
        <title>The Global Catalogue of Microorganisms (GCM) 10K type strain sequencing project: providing services to taxonomists for standard genome sequencing and annotation.</title>
        <authorList>
            <consortium name="The Broad Institute Genomics Platform"/>
            <consortium name="The Broad Institute Genome Sequencing Center for Infectious Disease"/>
            <person name="Wu L."/>
            <person name="Ma J."/>
        </authorList>
    </citation>
    <scope>NUCLEOTIDE SEQUENCE [LARGE SCALE GENOMIC DNA]</scope>
    <source>
        <strain evidence="4">CGMCC 4.7178</strain>
    </source>
</reference>
<proteinExistence type="predicted"/>
<sequence>MSLNDRTAQAPSAVAWDTPGTRAALGKWLAQHTAKSLGWLVALVALLYCTVVVLPPWAAWIPVPAFGLLMYCLMTSLLRMSNFRRMYLILINYPWLQQHDGVHMSKGKVAVFVLPDPDNPAKTASPKEPGVLLKRWNRVVRKGFKDELWYAGDPRFAVVVAEPGFRSMGYARQPTAFSPRTSPRSRGLSPEARRRAMAIGARLGPERGESRSRSRQG</sequence>
<accession>A0ABQ2MTZ3</accession>
<name>A0ABQ2MTZ3_9ACTN</name>
<protein>
    <submittedName>
        <fullName evidence="3">Uncharacterized protein</fullName>
    </submittedName>
</protein>
<dbReference type="EMBL" id="BMMP01000026">
    <property type="protein sequence ID" value="GGO57854.1"/>
    <property type="molecule type" value="Genomic_DNA"/>
</dbReference>
<organism evidence="3 4">
    <name type="scientific">Streptomyces daqingensis</name>
    <dbReference type="NCBI Taxonomy" id="1472640"/>
    <lineage>
        <taxon>Bacteria</taxon>
        <taxon>Bacillati</taxon>
        <taxon>Actinomycetota</taxon>
        <taxon>Actinomycetes</taxon>
        <taxon>Kitasatosporales</taxon>
        <taxon>Streptomycetaceae</taxon>
        <taxon>Streptomyces</taxon>
    </lineage>
</organism>
<keyword evidence="2" id="KW-0812">Transmembrane</keyword>
<evidence type="ECO:0000313" key="3">
    <source>
        <dbReference type="EMBL" id="GGO57854.1"/>
    </source>
</evidence>
<dbReference type="Proteomes" id="UP000631535">
    <property type="component" value="Unassembled WGS sequence"/>
</dbReference>
<keyword evidence="4" id="KW-1185">Reference proteome</keyword>
<feature type="region of interest" description="Disordered" evidence="1">
    <location>
        <begin position="171"/>
        <end position="217"/>
    </location>
</feature>
<feature type="transmembrane region" description="Helical" evidence="2">
    <location>
        <begin position="37"/>
        <end position="54"/>
    </location>
</feature>
<evidence type="ECO:0000313" key="4">
    <source>
        <dbReference type="Proteomes" id="UP000631535"/>
    </source>
</evidence>
<keyword evidence="2" id="KW-0472">Membrane</keyword>
<evidence type="ECO:0000256" key="1">
    <source>
        <dbReference type="SAM" id="MobiDB-lite"/>
    </source>
</evidence>
<comment type="caution">
    <text evidence="3">The sequence shown here is derived from an EMBL/GenBank/DDBJ whole genome shotgun (WGS) entry which is preliminary data.</text>
</comment>